<protein>
    <recommendedName>
        <fullName evidence="8">Rhodopsin domain-containing protein</fullName>
    </recommendedName>
</protein>
<evidence type="ECO:0000313" key="10">
    <source>
        <dbReference type="Proteomes" id="UP001391051"/>
    </source>
</evidence>
<dbReference type="PANTHER" id="PTHR33048">
    <property type="entry name" value="PTH11-LIKE INTEGRAL MEMBRANE PROTEIN (AFU_ORTHOLOGUE AFUA_5G11245)"/>
    <property type="match status" value="1"/>
</dbReference>
<keyword evidence="3 7" id="KW-1133">Transmembrane helix</keyword>
<dbReference type="PANTHER" id="PTHR33048:SF47">
    <property type="entry name" value="INTEGRAL MEMBRANE PROTEIN-RELATED"/>
    <property type="match status" value="1"/>
</dbReference>
<dbReference type="Pfam" id="PF20684">
    <property type="entry name" value="Fung_rhodopsin"/>
    <property type="match status" value="1"/>
</dbReference>
<organism evidence="9 10">
    <name type="scientific">Apiospora aurea</name>
    <dbReference type="NCBI Taxonomy" id="335848"/>
    <lineage>
        <taxon>Eukaryota</taxon>
        <taxon>Fungi</taxon>
        <taxon>Dikarya</taxon>
        <taxon>Ascomycota</taxon>
        <taxon>Pezizomycotina</taxon>
        <taxon>Sordariomycetes</taxon>
        <taxon>Xylariomycetidae</taxon>
        <taxon>Amphisphaeriales</taxon>
        <taxon>Apiosporaceae</taxon>
        <taxon>Apiospora</taxon>
    </lineage>
</organism>
<accession>A0ABR1QH11</accession>
<feature type="domain" description="Rhodopsin" evidence="8">
    <location>
        <begin position="48"/>
        <end position="301"/>
    </location>
</feature>
<name>A0ABR1QH11_9PEZI</name>
<dbReference type="InterPro" id="IPR052337">
    <property type="entry name" value="SAT4-like"/>
</dbReference>
<comment type="caution">
    <text evidence="9">The sequence shown here is derived from an EMBL/GenBank/DDBJ whole genome shotgun (WGS) entry which is preliminary data.</text>
</comment>
<keyword evidence="4 7" id="KW-0472">Membrane</keyword>
<reference evidence="9 10" key="1">
    <citation type="submission" date="2023-01" db="EMBL/GenBank/DDBJ databases">
        <title>Analysis of 21 Apiospora genomes using comparative genomics revels a genus with tremendous synthesis potential of carbohydrate active enzymes and secondary metabolites.</title>
        <authorList>
            <person name="Sorensen T."/>
        </authorList>
    </citation>
    <scope>NUCLEOTIDE SEQUENCE [LARGE SCALE GENOMIC DNA]</scope>
    <source>
        <strain evidence="9 10">CBS 24483</strain>
    </source>
</reference>
<sequence length="403" mass="43867">MSMYQGVMYAAAPPPGVTPDPDEPHQATALVVVTGIFLPLAVISMAIRMYTRAAIVKKVAFDDHSLHKQLWPPLSTSDSRIFPATNGKANKHLLLSSVLNFGLGKHLWNVPLSDLYPRWMLNNVIAAILFCLATGLAKGSILLFYLRIFPSKPMRMAIWGVFAFTIGYSAASALVNVFSCNPIQGSWRLEESLTAVCINRPAFYFAQAAFGIATDIATVLLPLPMLKSLHLPLKQKVGVSLVLTMGAFVCVVSIIRLQSLYTLLSDADLTINTVNALMWVILELNLSIIGGSIPALKPFAQRHCPILLGTSRNASSAYGLSNPYYKHSSNSGTGKKPSTNRTRDSGYPTSDHFRSRAAAEHDSSVPGVGTGSEEYIIMQDQITKTVQYGYAVENVNDDMEAAR</sequence>
<feature type="transmembrane region" description="Helical" evidence="7">
    <location>
        <begin position="158"/>
        <end position="179"/>
    </location>
</feature>
<keyword evidence="10" id="KW-1185">Reference proteome</keyword>
<evidence type="ECO:0000313" key="9">
    <source>
        <dbReference type="EMBL" id="KAK7955918.1"/>
    </source>
</evidence>
<evidence type="ECO:0000256" key="3">
    <source>
        <dbReference type="ARBA" id="ARBA00022989"/>
    </source>
</evidence>
<evidence type="ECO:0000256" key="6">
    <source>
        <dbReference type="SAM" id="MobiDB-lite"/>
    </source>
</evidence>
<keyword evidence="2 7" id="KW-0812">Transmembrane</keyword>
<dbReference type="Proteomes" id="UP001391051">
    <property type="component" value="Unassembled WGS sequence"/>
</dbReference>
<feature type="transmembrane region" description="Helical" evidence="7">
    <location>
        <begin position="276"/>
        <end position="296"/>
    </location>
</feature>
<feature type="compositionally biased region" description="Polar residues" evidence="6">
    <location>
        <begin position="327"/>
        <end position="340"/>
    </location>
</feature>
<feature type="transmembrane region" description="Helical" evidence="7">
    <location>
        <begin position="237"/>
        <end position="256"/>
    </location>
</feature>
<comment type="similarity">
    <text evidence="5">Belongs to the SAT4 family.</text>
</comment>
<evidence type="ECO:0000256" key="5">
    <source>
        <dbReference type="ARBA" id="ARBA00038359"/>
    </source>
</evidence>
<dbReference type="EMBL" id="JAQQWE010000004">
    <property type="protein sequence ID" value="KAK7955918.1"/>
    <property type="molecule type" value="Genomic_DNA"/>
</dbReference>
<evidence type="ECO:0000259" key="8">
    <source>
        <dbReference type="Pfam" id="PF20684"/>
    </source>
</evidence>
<dbReference type="RefSeq" id="XP_066701224.1">
    <property type="nucleotide sequence ID" value="XM_066841362.1"/>
</dbReference>
<dbReference type="InterPro" id="IPR049326">
    <property type="entry name" value="Rhodopsin_dom_fungi"/>
</dbReference>
<evidence type="ECO:0000256" key="4">
    <source>
        <dbReference type="ARBA" id="ARBA00023136"/>
    </source>
</evidence>
<feature type="transmembrane region" description="Helical" evidence="7">
    <location>
        <begin position="124"/>
        <end position="146"/>
    </location>
</feature>
<feature type="transmembrane region" description="Helical" evidence="7">
    <location>
        <begin position="27"/>
        <end position="47"/>
    </location>
</feature>
<proteinExistence type="inferred from homology"/>
<evidence type="ECO:0000256" key="7">
    <source>
        <dbReference type="SAM" id="Phobius"/>
    </source>
</evidence>
<dbReference type="GeneID" id="92074424"/>
<comment type="subcellular location">
    <subcellularLocation>
        <location evidence="1">Membrane</location>
        <topology evidence="1">Multi-pass membrane protein</topology>
    </subcellularLocation>
</comment>
<gene>
    <name evidence="9" type="ORF">PG986_005140</name>
</gene>
<feature type="compositionally biased region" description="Basic and acidic residues" evidence="6">
    <location>
        <begin position="351"/>
        <end position="363"/>
    </location>
</feature>
<feature type="region of interest" description="Disordered" evidence="6">
    <location>
        <begin position="326"/>
        <end position="367"/>
    </location>
</feature>
<evidence type="ECO:0000256" key="2">
    <source>
        <dbReference type="ARBA" id="ARBA00022692"/>
    </source>
</evidence>
<feature type="non-terminal residue" evidence="9">
    <location>
        <position position="403"/>
    </location>
</feature>
<evidence type="ECO:0000256" key="1">
    <source>
        <dbReference type="ARBA" id="ARBA00004141"/>
    </source>
</evidence>